<keyword evidence="1" id="KW-0472">Membrane</keyword>
<evidence type="ECO:0000313" key="2">
    <source>
        <dbReference type="EMBL" id="CAE0839423.1"/>
    </source>
</evidence>
<proteinExistence type="predicted"/>
<dbReference type="AlphaFoldDB" id="A0A7S4LN19"/>
<keyword evidence="1" id="KW-1133">Transmembrane helix</keyword>
<sequence>MGLERAVMDQNVHRTTAEIKLLADAPVSSYCSHAVDISHDNERVDYGGRRIGWLFVLGLIVGCGALVLMQSEIGRSPFVYLRTEQAAAPSTDIIVTEPGEPYTVSAERRPRQLVPSGRKMKQTKMEQAYHRNNEEYRRVLDPDVLFEGVPWPFKGVLSSMGRALGRLGSCFQDPQEAKKALGIEGFSQY</sequence>
<name>A0A7S4LN19_9EUGL</name>
<organism evidence="2">
    <name type="scientific">Eutreptiella gymnastica</name>
    <dbReference type="NCBI Taxonomy" id="73025"/>
    <lineage>
        <taxon>Eukaryota</taxon>
        <taxon>Discoba</taxon>
        <taxon>Euglenozoa</taxon>
        <taxon>Euglenida</taxon>
        <taxon>Spirocuta</taxon>
        <taxon>Euglenophyceae</taxon>
        <taxon>Eutreptiales</taxon>
        <taxon>Eutreptiaceae</taxon>
        <taxon>Eutreptiella</taxon>
    </lineage>
</organism>
<feature type="transmembrane region" description="Helical" evidence="1">
    <location>
        <begin position="51"/>
        <end position="69"/>
    </location>
</feature>
<accession>A0A7S4LN19</accession>
<evidence type="ECO:0000256" key="1">
    <source>
        <dbReference type="SAM" id="Phobius"/>
    </source>
</evidence>
<keyword evidence="1" id="KW-0812">Transmembrane</keyword>
<protein>
    <submittedName>
        <fullName evidence="2">Uncharacterized protein</fullName>
    </submittedName>
</protein>
<gene>
    <name evidence="2" type="ORF">EGYM00163_LOCUS50795</name>
</gene>
<dbReference type="EMBL" id="HBJA01147663">
    <property type="protein sequence ID" value="CAE0839423.1"/>
    <property type="molecule type" value="Transcribed_RNA"/>
</dbReference>
<reference evidence="2" key="1">
    <citation type="submission" date="2021-01" db="EMBL/GenBank/DDBJ databases">
        <authorList>
            <person name="Corre E."/>
            <person name="Pelletier E."/>
            <person name="Niang G."/>
            <person name="Scheremetjew M."/>
            <person name="Finn R."/>
            <person name="Kale V."/>
            <person name="Holt S."/>
            <person name="Cochrane G."/>
            <person name="Meng A."/>
            <person name="Brown T."/>
            <person name="Cohen L."/>
        </authorList>
    </citation>
    <scope>NUCLEOTIDE SEQUENCE</scope>
    <source>
        <strain evidence="2">CCMP1594</strain>
    </source>
</reference>